<evidence type="ECO:0000313" key="3">
    <source>
        <dbReference type="Proteomes" id="UP000770661"/>
    </source>
</evidence>
<protein>
    <submittedName>
        <fullName evidence="2">Uncharacterized protein</fullName>
    </submittedName>
</protein>
<sequence>MASKTRGFSVGNPRWSTGMASSDGLTTKELWTFPPIIFSRGGFGRPPTARRRQFGAVAGERAWGQRGSRPWRHGIADRVWGCPSTQGTQTPPKTGPVSSSNKKGGKALLHFAFVTIPWTGGDCGVRPFFGVFPSPEHPLKNA</sequence>
<keyword evidence="3" id="KW-1185">Reference proteome</keyword>
<dbReference type="Proteomes" id="UP000770661">
    <property type="component" value="Unassembled WGS sequence"/>
</dbReference>
<accession>A0A8J5D0L5</accession>
<dbReference type="EMBL" id="JACEEZ010005826">
    <property type="protein sequence ID" value="KAG0725237.1"/>
    <property type="molecule type" value="Genomic_DNA"/>
</dbReference>
<proteinExistence type="predicted"/>
<feature type="region of interest" description="Disordered" evidence="1">
    <location>
        <begin position="82"/>
        <end position="103"/>
    </location>
</feature>
<gene>
    <name evidence="2" type="ORF">GWK47_004757</name>
</gene>
<comment type="caution">
    <text evidence="2">The sequence shown here is derived from an EMBL/GenBank/DDBJ whole genome shotgun (WGS) entry which is preliminary data.</text>
</comment>
<dbReference type="AlphaFoldDB" id="A0A8J5D0L5"/>
<evidence type="ECO:0000313" key="2">
    <source>
        <dbReference type="EMBL" id="KAG0725237.1"/>
    </source>
</evidence>
<name>A0A8J5D0L5_CHIOP</name>
<reference evidence="2" key="1">
    <citation type="submission" date="2020-07" db="EMBL/GenBank/DDBJ databases">
        <title>The High-quality genome of the commercially important snow crab, Chionoecetes opilio.</title>
        <authorList>
            <person name="Jeong J.-H."/>
            <person name="Ryu S."/>
        </authorList>
    </citation>
    <scope>NUCLEOTIDE SEQUENCE</scope>
    <source>
        <strain evidence="2">MADBK_172401_WGS</strain>
        <tissue evidence="2">Digestive gland</tissue>
    </source>
</reference>
<feature type="compositionally biased region" description="Low complexity" evidence="1">
    <location>
        <begin position="83"/>
        <end position="96"/>
    </location>
</feature>
<evidence type="ECO:0000256" key="1">
    <source>
        <dbReference type="SAM" id="MobiDB-lite"/>
    </source>
</evidence>
<organism evidence="2 3">
    <name type="scientific">Chionoecetes opilio</name>
    <name type="common">Atlantic snow crab</name>
    <name type="synonym">Cancer opilio</name>
    <dbReference type="NCBI Taxonomy" id="41210"/>
    <lineage>
        <taxon>Eukaryota</taxon>
        <taxon>Metazoa</taxon>
        <taxon>Ecdysozoa</taxon>
        <taxon>Arthropoda</taxon>
        <taxon>Crustacea</taxon>
        <taxon>Multicrustacea</taxon>
        <taxon>Malacostraca</taxon>
        <taxon>Eumalacostraca</taxon>
        <taxon>Eucarida</taxon>
        <taxon>Decapoda</taxon>
        <taxon>Pleocyemata</taxon>
        <taxon>Brachyura</taxon>
        <taxon>Eubrachyura</taxon>
        <taxon>Majoidea</taxon>
        <taxon>Majidae</taxon>
        <taxon>Chionoecetes</taxon>
    </lineage>
</organism>